<evidence type="ECO:0000313" key="2">
    <source>
        <dbReference type="Proteomes" id="UP001056500"/>
    </source>
</evidence>
<protein>
    <submittedName>
        <fullName evidence="1">Contractile injection system protein, VgrG/Pvc8 family</fullName>
    </submittedName>
</protein>
<dbReference type="RefSeq" id="WP_251874551.1">
    <property type="nucleotide sequence ID" value="NZ_CP098755.1"/>
</dbReference>
<dbReference type="SUPFAM" id="SSF69279">
    <property type="entry name" value="Phage tail proteins"/>
    <property type="match status" value="1"/>
</dbReference>
<accession>A0ABY4WK08</accession>
<name>A0ABY4WK08_9BACL</name>
<dbReference type="Proteomes" id="UP001056500">
    <property type="component" value="Chromosome"/>
</dbReference>
<keyword evidence="2" id="KW-1185">Reference proteome</keyword>
<dbReference type="Pfam" id="PF05954">
    <property type="entry name" value="Phage_GPD"/>
    <property type="match status" value="1"/>
</dbReference>
<organism evidence="1 2">
    <name type="scientific">Brevibacillus ruminantium</name>
    <dbReference type="NCBI Taxonomy" id="2950604"/>
    <lineage>
        <taxon>Bacteria</taxon>
        <taxon>Bacillati</taxon>
        <taxon>Bacillota</taxon>
        <taxon>Bacilli</taxon>
        <taxon>Bacillales</taxon>
        <taxon>Paenibacillaceae</taxon>
        <taxon>Brevibacillus</taxon>
    </lineage>
</organism>
<gene>
    <name evidence="1" type="ORF">NDK47_09310</name>
</gene>
<evidence type="ECO:0000313" key="1">
    <source>
        <dbReference type="EMBL" id="USG67452.1"/>
    </source>
</evidence>
<sequence length="333" mass="37106">MLQVWYENKEISADLRPHVLGWTYTDNLSGQADDLQITLEDKHQLWSGSWMPDTGAALQASILCENWNETGKTERLPLGSFEIDEVEFEFPPATVTVKAISVPETSSLRGEKKNQAWEQTKLSVIARDKASGAGLSLLFEAETDPELDRVEQTEETDLVFLMRLCSEAGYCLKVTGTQMAIFEEEKYERLPPIATISKGQSRLTSFRASTTTSGVYQACRVEYYSAKEKKNFSYTFAPANAPKTGRTLRVNERVASLGEAQRLAKQKLRESNKEAMTLSLTMAGDTRFVAGCTVMVAGFGFFDGKYIITQATHSQGSGYETSLELRRCLEGYA</sequence>
<reference evidence="1" key="1">
    <citation type="submission" date="2022-06" db="EMBL/GenBank/DDBJ databases">
        <title>Genome sequencing of Brevibacillus sp. BB3-R1.</title>
        <authorList>
            <person name="Heo J."/>
            <person name="Lee D."/>
            <person name="Won M."/>
            <person name="Han B.-H."/>
            <person name="Hong S.-B."/>
            <person name="Kwon S.-W."/>
        </authorList>
    </citation>
    <scope>NUCLEOTIDE SEQUENCE</scope>
    <source>
        <strain evidence="1">BB3-R1</strain>
    </source>
</reference>
<dbReference type="EMBL" id="CP098755">
    <property type="protein sequence ID" value="USG67452.1"/>
    <property type="molecule type" value="Genomic_DNA"/>
</dbReference>
<proteinExistence type="predicted"/>